<dbReference type="AlphaFoldDB" id="A0A5J5F7Q8"/>
<dbReference type="GO" id="GO:0006367">
    <property type="term" value="P:transcription initiation at RNA polymerase II promoter"/>
    <property type="evidence" value="ECO:0007669"/>
    <property type="project" value="InterPro"/>
</dbReference>
<dbReference type="GO" id="GO:0005672">
    <property type="term" value="C:transcription factor TFIIA complex"/>
    <property type="evidence" value="ECO:0007669"/>
    <property type="project" value="InterPro"/>
</dbReference>
<dbReference type="SMART" id="SM01371">
    <property type="entry name" value="TFIIA"/>
    <property type="match status" value="1"/>
</dbReference>
<dbReference type="PANTHER" id="PTHR12694">
    <property type="entry name" value="TRANSCRIPTION INITIATION FACTOR IIA SUBUNIT 1"/>
    <property type="match status" value="1"/>
</dbReference>
<comment type="caution">
    <text evidence="6">The sequence shown here is derived from an EMBL/GenBank/DDBJ whole genome shotgun (WGS) entry which is preliminary data.</text>
</comment>
<accession>A0A5J5F7Q8</accession>
<dbReference type="Proteomes" id="UP000326924">
    <property type="component" value="Unassembled WGS sequence"/>
</dbReference>
<reference evidence="6 7" key="1">
    <citation type="submission" date="2019-09" db="EMBL/GenBank/DDBJ databases">
        <title>Draft genome of the ectomycorrhizal ascomycete Sphaerosporella brunnea.</title>
        <authorList>
            <consortium name="DOE Joint Genome Institute"/>
            <person name="Benucci G.M."/>
            <person name="Marozzi G."/>
            <person name="Antonielli L."/>
            <person name="Sanchez S."/>
            <person name="Marco P."/>
            <person name="Wang X."/>
            <person name="Falini L.B."/>
            <person name="Barry K."/>
            <person name="Haridas S."/>
            <person name="Lipzen A."/>
            <person name="Labutti K."/>
            <person name="Grigoriev I.V."/>
            <person name="Murat C."/>
            <person name="Martin F."/>
            <person name="Albertini E."/>
            <person name="Donnini D."/>
            <person name="Bonito G."/>
        </authorList>
    </citation>
    <scope>NUCLEOTIDE SEQUENCE [LARGE SCALE GENOMIC DNA]</scope>
    <source>
        <strain evidence="6 7">Sb_GMNB300</strain>
    </source>
</reference>
<proteinExistence type="inferred from homology"/>
<dbReference type="PANTHER" id="PTHR12694:SF8">
    <property type="entry name" value="TRANSCRIPTION INITIATION FACTOR IIA SUBUNIT 1"/>
    <property type="match status" value="1"/>
</dbReference>
<comment type="similarity">
    <text evidence="2">Belongs to the TFIIA subunit 1 family.</text>
</comment>
<dbReference type="CDD" id="cd07976">
    <property type="entry name" value="TFIIA_alpha_beta_like"/>
    <property type="match status" value="1"/>
</dbReference>
<dbReference type="InterPro" id="IPR004855">
    <property type="entry name" value="TFIIA_asu/bsu"/>
</dbReference>
<evidence type="ECO:0000256" key="4">
    <source>
        <dbReference type="ARBA" id="ARBA00023242"/>
    </source>
</evidence>
<keyword evidence="4" id="KW-0539">Nucleus</keyword>
<feature type="compositionally biased region" description="Low complexity" evidence="5">
    <location>
        <begin position="312"/>
        <end position="321"/>
    </location>
</feature>
<dbReference type="OrthoDB" id="6275927at2759"/>
<evidence type="ECO:0000256" key="2">
    <source>
        <dbReference type="ARBA" id="ARBA00010059"/>
    </source>
</evidence>
<feature type="compositionally biased region" description="Low complexity" evidence="5">
    <location>
        <begin position="93"/>
        <end position="130"/>
    </location>
</feature>
<dbReference type="FunFam" id="2.30.18.10:FF:000006">
    <property type="entry name" value="Transcription factor TFIIA complex subunit Toa1"/>
    <property type="match status" value="1"/>
</dbReference>
<dbReference type="Gene3D" id="2.30.18.10">
    <property type="entry name" value="Transcription factor IIA (TFIIA), beta-barrel domain"/>
    <property type="match status" value="1"/>
</dbReference>
<feature type="region of interest" description="Disordered" evidence="5">
    <location>
        <begin position="346"/>
        <end position="365"/>
    </location>
</feature>
<evidence type="ECO:0000256" key="3">
    <source>
        <dbReference type="ARBA" id="ARBA00023163"/>
    </source>
</evidence>
<evidence type="ECO:0000313" key="7">
    <source>
        <dbReference type="Proteomes" id="UP000326924"/>
    </source>
</evidence>
<dbReference type="InterPro" id="IPR009088">
    <property type="entry name" value="TFIIA_b-brl"/>
</dbReference>
<keyword evidence="3" id="KW-0804">Transcription</keyword>
<protein>
    <submittedName>
        <fullName evidence="6">Transcription factor IIA, alpha/beta subunit</fullName>
    </submittedName>
</protein>
<dbReference type="EMBL" id="VXIS01000024">
    <property type="protein sequence ID" value="KAA8912500.1"/>
    <property type="molecule type" value="Genomic_DNA"/>
</dbReference>
<feature type="region of interest" description="Disordered" evidence="5">
    <location>
        <begin position="211"/>
        <end position="233"/>
    </location>
</feature>
<evidence type="ECO:0000256" key="1">
    <source>
        <dbReference type="ARBA" id="ARBA00004123"/>
    </source>
</evidence>
<organism evidence="6 7">
    <name type="scientific">Sphaerosporella brunnea</name>
    <dbReference type="NCBI Taxonomy" id="1250544"/>
    <lineage>
        <taxon>Eukaryota</taxon>
        <taxon>Fungi</taxon>
        <taxon>Dikarya</taxon>
        <taxon>Ascomycota</taxon>
        <taxon>Pezizomycotina</taxon>
        <taxon>Pezizomycetes</taxon>
        <taxon>Pezizales</taxon>
        <taxon>Pyronemataceae</taxon>
        <taxon>Sphaerosporella</taxon>
    </lineage>
</organism>
<feature type="region of interest" description="Disordered" evidence="5">
    <location>
        <begin position="306"/>
        <end position="341"/>
    </location>
</feature>
<dbReference type="Pfam" id="PF03153">
    <property type="entry name" value="TFIIA"/>
    <property type="match status" value="2"/>
</dbReference>
<comment type="subcellular location">
    <subcellularLocation>
        <location evidence="1">Nucleus</location>
    </subcellularLocation>
</comment>
<gene>
    <name evidence="6" type="ORF">FN846DRAFT_933339</name>
</gene>
<evidence type="ECO:0000313" key="6">
    <source>
        <dbReference type="EMBL" id="KAA8912500.1"/>
    </source>
</evidence>
<dbReference type="SUPFAM" id="SSF50784">
    <property type="entry name" value="Transcription factor IIA (TFIIA), beta-barrel domain"/>
    <property type="match status" value="1"/>
</dbReference>
<feature type="region of interest" description="Disordered" evidence="5">
    <location>
        <begin position="85"/>
        <end position="154"/>
    </location>
</feature>
<keyword evidence="7" id="KW-1185">Reference proteome</keyword>
<sequence length="413" mass="45115">MELGAGLLYSALVAYYEGTTPRFLPPLAFPILGLLLFLLHPALEGGTSLTLTSAVAPRVAPIADTPIVQVWQQKLSDLKIAHFPWDPPATEDAQGNAAAAQARAAQQPQPQHLQHQQQMSHQHMQQGQPQIKSEPGVSHYPQLPQNGGVKVKTEPGLESQNMYGLSQQPNLAGNPTHDPQLAAMRAQQNIAQKFGTLQGRPAPGLVLPGMNPGPPPQHQRPTNGPHHNGIPQHDGADYFDDAMIPVEGYGLLTREQADNILLRRIGMAERQGAKAAEELSLALLSLKGGKKGKGSARVRQLDAYEEAHNPNSSYPYPSGPYLGEALSSAPQVSQLDGDDESEIDEDAINSDLDDPEEDEIDNDDDDEVPQIMLCMYDKVQRTKNKWKCVLKDGVLTINGREYVFHKANGEYEW</sequence>
<dbReference type="InParanoid" id="A0A5J5F7Q8"/>
<name>A0A5J5F7Q8_9PEZI</name>
<evidence type="ECO:0000256" key="5">
    <source>
        <dbReference type="SAM" id="MobiDB-lite"/>
    </source>
</evidence>